<evidence type="ECO:0000313" key="2">
    <source>
        <dbReference type="EMBL" id="GDY80248.1"/>
    </source>
</evidence>
<sequence length="101" mass="11604">MHERRREGRSWSRNNRGYVLLKVDTVEDDAWMSQPEAARRLGVTLIRVGMLIANRRLIPAENRAGQAGVIAASVQAEETWRANASRRAKFARLLKDTINWF</sequence>
<evidence type="ECO:0000313" key="4">
    <source>
        <dbReference type="Proteomes" id="UP000302139"/>
    </source>
</evidence>
<gene>
    <name evidence="1" type="ORF">SAV14893_093740</name>
    <name evidence="2" type="ORF">SAV31267_097330</name>
</gene>
<proteinExistence type="predicted"/>
<dbReference type="Proteomes" id="UP000299211">
    <property type="component" value="Unassembled WGS sequence"/>
</dbReference>
<reference evidence="1 4" key="2">
    <citation type="submission" date="2019-04" db="EMBL/GenBank/DDBJ databases">
        <title>Draft genome sequences of Streptomyces avermitilis NBRC 14893.</title>
        <authorList>
            <person name="Komaki H."/>
            <person name="Tamura T."/>
            <person name="Hosoyama A."/>
        </authorList>
    </citation>
    <scope>NUCLEOTIDE SEQUENCE [LARGE SCALE GENOMIC DNA]</scope>
    <source>
        <strain evidence="1 4">NBRC 14893</strain>
    </source>
</reference>
<comment type="caution">
    <text evidence="1">The sequence shown here is derived from an EMBL/GenBank/DDBJ whole genome shotgun (WGS) entry which is preliminary data.</text>
</comment>
<dbReference type="EMBL" id="BJHY01000002">
    <property type="protein sequence ID" value="GDY80248.1"/>
    <property type="molecule type" value="Genomic_DNA"/>
</dbReference>
<protein>
    <submittedName>
        <fullName evidence="1">Uncharacterized protein</fullName>
    </submittedName>
</protein>
<dbReference type="EMBL" id="BJHX01000003">
    <property type="protein sequence ID" value="GDY69981.1"/>
    <property type="molecule type" value="Genomic_DNA"/>
</dbReference>
<evidence type="ECO:0000313" key="3">
    <source>
        <dbReference type="Proteomes" id="UP000299211"/>
    </source>
</evidence>
<dbReference type="AlphaFoldDB" id="A0A4D4MDG1"/>
<accession>A0A4D4MDG1</accession>
<name>A0A4D4MDG1_STRAX</name>
<organism evidence="1 4">
    <name type="scientific">Streptomyces avermitilis</name>
    <dbReference type="NCBI Taxonomy" id="33903"/>
    <lineage>
        <taxon>Bacteria</taxon>
        <taxon>Bacillati</taxon>
        <taxon>Actinomycetota</taxon>
        <taxon>Actinomycetes</taxon>
        <taxon>Kitasatosporales</taxon>
        <taxon>Streptomycetaceae</taxon>
        <taxon>Streptomyces</taxon>
    </lineage>
</organism>
<dbReference type="Proteomes" id="UP000302139">
    <property type="component" value="Unassembled WGS sequence"/>
</dbReference>
<reference evidence="2 3" key="1">
    <citation type="submission" date="2019-04" db="EMBL/GenBank/DDBJ databases">
        <title>Draft genome sequences of Streptomyces avermitilis ATCC 31267.</title>
        <authorList>
            <person name="Komaki H."/>
            <person name="Tamura T."/>
            <person name="Hosoyama A."/>
        </authorList>
    </citation>
    <scope>NUCLEOTIDE SEQUENCE [LARGE SCALE GENOMIC DNA]</scope>
    <source>
        <strain evidence="2 3">ATCC 31267</strain>
    </source>
</reference>
<evidence type="ECO:0000313" key="1">
    <source>
        <dbReference type="EMBL" id="GDY69981.1"/>
    </source>
</evidence>